<gene>
    <name evidence="4" type="ORF">HG66A1_47360</name>
</gene>
<evidence type="ECO:0000256" key="3">
    <source>
        <dbReference type="SAM" id="SignalP"/>
    </source>
</evidence>
<dbReference type="RefSeq" id="WP_145189569.1">
    <property type="nucleotide sequence ID" value="NZ_CP036266.1"/>
</dbReference>
<dbReference type="PANTHER" id="PTHR24412:SF489">
    <property type="entry name" value="RING FINGER DOMAIN AND KELCH REPEAT-CONTAINING PROTEIN DDB_G0271372"/>
    <property type="match status" value="1"/>
</dbReference>
<dbReference type="Pfam" id="PF13385">
    <property type="entry name" value="Laminin_G_3"/>
    <property type="match status" value="1"/>
</dbReference>
<evidence type="ECO:0000256" key="1">
    <source>
        <dbReference type="ARBA" id="ARBA00022441"/>
    </source>
</evidence>
<dbReference type="AlphaFoldDB" id="A0A517PU59"/>
<dbReference type="SUPFAM" id="SSF101898">
    <property type="entry name" value="NHL repeat"/>
    <property type="match status" value="1"/>
</dbReference>
<keyword evidence="5" id="KW-1185">Reference proteome</keyword>
<evidence type="ECO:0000313" key="4">
    <source>
        <dbReference type="EMBL" id="QDT22925.1"/>
    </source>
</evidence>
<keyword evidence="1" id="KW-0880">Kelch repeat</keyword>
<dbReference type="Gene3D" id="2.60.120.200">
    <property type="match status" value="2"/>
</dbReference>
<dbReference type="PROSITE" id="PS51257">
    <property type="entry name" value="PROKAR_LIPOPROTEIN"/>
    <property type="match status" value="1"/>
</dbReference>
<reference evidence="4 5" key="1">
    <citation type="submission" date="2019-02" db="EMBL/GenBank/DDBJ databases">
        <title>Deep-cultivation of Planctomycetes and their phenomic and genomic characterization uncovers novel biology.</title>
        <authorList>
            <person name="Wiegand S."/>
            <person name="Jogler M."/>
            <person name="Boedeker C."/>
            <person name="Pinto D."/>
            <person name="Vollmers J."/>
            <person name="Rivas-Marin E."/>
            <person name="Kohn T."/>
            <person name="Peeters S.H."/>
            <person name="Heuer A."/>
            <person name="Rast P."/>
            <person name="Oberbeckmann S."/>
            <person name="Bunk B."/>
            <person name="Jeske O."/>
            <person name="Meyerdierks A."/>
            <person name="Storesund J.E."/>
            <person name="Kallscheuer N."/>
            <person name="Luecker S."/>
            <person name="Lage O.M."/>
            <person name="Pohl T."/>
            <person name="Merkel B.J."/>
            <person name="Hornburger P."/>
            <person name="Mueller R.-W."/>
            <person name="Bruemmer F."/>
            <person name="Labrenz M."/>
            <person name="Spormann A.M."/>
            <person name="Op den Camp H."/>
            <person name="Overmann J."/>
            <person name="Amann R."/>
            <person name="Jetten M.S.M."/>
            <person name="Mascher T."/>
            <person name="Medema M.H."/>
            <person name="Devos D.P."/>
            <person name="Kaster A.-K."/>
            <person name="Ovreas L."/>
            <person name="Rohde M."/>
            <person name="Galperin M.Y."/>
            <person name="Jogler C."/>
        </authorList>
    </citation>
    <scope>NUCLEOTIDE SEQUENCE [LARGE SCALE GENOMIC DNA]</scope>
    <source>
        <strain evidence="4 5">HG66A1</strain>
    </source>
</reference>
<organism evidence="4 5">
    <name type="scientific">Gimesia chilikensis</name>
    <dbReference type="NCBI Taxonomy" id="2605989"/>
    <lineage>
        <taxon>Bacteria</taxon>
        <taxon>Pseudomonadati</taxon>
        <taxon>Planctomycetota</taxon>
        <taxon>Planctomycetia</taxon>
        <taxon>Planctomycetales</taxon>
        <taxon>Planctomycetaceae</taxon>
        <taxon>Gimesia</taxon>
    </lineage>
</organism>
<evidence type="ECO:0008006" key="6">
    <source>
        <dbReference type="Google" id="ProtNLM"/>
    </source>
</evidence>
<dbReference type="OrthoDB" id="2806980at2"/>
<keyword evidence="2" id="KW-0677">Repeat</keyword>
<protein>
    <recommendedName>
        <fullName evidence="6">LamG domain-containing protein</fullName>
    </recommendedName>
</protein>
<sequence length="551" mass="60593" precursor="true">MMRAKWYWSLLLLSVLSCDVPLDVHAEDALIGNWRLKGDARDQSSFQNHGVNHGVKLKAGQPAVFDGGTAYLEVPDSKSLSLGTGNFSLALTVNTSADLGDVIGTLCSKYDRKSRRGFQLSIKNNAGVTSSQSNWHHLQFGIDNGKVDSQWTDHGQLGNAILIYSMAVHDGKLYAGTCVPGAKAAGHVYQYEDGKKWIDCGTPDKCNSVSSLAVYQGHLYAGTGKYRLKGSSLAESENPNMGGNVYRYLGDGTWKHCGNLSGVEAINGMVVYKGKLYASSMYAPAAFYRYDGGTTWTACDVPDGKRVESMAIYNGDLFATGYDEGAVYRYDGKKWTHAGQVGEATQTYGFAVYEGNLYVSEWPHAEVYRYAGEKRWELAGRLGEEKESMPLVVYNGAMYSGSLPLAEVYRYDGGVDWKNLGQIDLTPDVRYRRVWSMAVYQGRLFAGTLPAGRVKSIEAGKSATYDTALKPGWRQIVAVKEKSQLKLYVDGALVASSTSFDPAEYDLSNSEPLKIGFGAHDYYHGKMKDVQLFKRALSAEEVQTRFQQQAD</sequence>
<dbReference type="Proteomes" id="UP000320421">
    <property type="component" value="Chromosome"/>
</dbReference>
<feature type="signal peptide" evidence="3">
    <location>
        <begin position="1"/>
        <end position="26"/>
    </location>
</feature>
<keyword evidence="3" id="KW-0732">Signal</keyword>
<name>A0A517PU59_9PLAN</name>
<proteinExistence type="predicted"/>
<feature type="chain" id="PRO_5021996100" description="LamG domain-containing protein" evidence="3">
    <location>
        <begin position="27"/>
        <end position="551"/>
    </location>
</feature>
<dbReference type="InterPro" id="IPR013320">
    <property type="entry name" value="ConA-like_dom_sf"/>
</dbReference>
<accession>A0A517PU59</accession>
<dbReference type="PANTHER" id="PTHR24412">
    <property type="entry name" value="KELCH PROTEIN"/>
    <property type="match status" value="1"/>
</dbReference>
<dbReference type="SUPFAM" id="SSF49899">
    <property type="entry name" value="Concanavalin A-like lectins/glucanases"/>
    <property type="match status" value="2"/>
</dbReference>
<dbReference type="EMBL" id="CP036266">
    <property type="protein sequence ID" value="QDT22925.1"/>
    <property type="molecule type" value="Genomic_DNA"/>
</dbReference>
<evidence type="ECO:0000313" key="5">
    <source>
        <dbReference type="Proteomes" id="UP000320421"/>
    </source>
</evidence>
<evidence type="ECO:0000256" key="2">
    <source>
        <dbReference type="ARBA" id="ARBA00022737"/>
    </source>
</evidence>